<dbReference type="SUPFAM" id="SSF53955">
    <property type="entry name" value="Lysozyme-like"/>
    <property type="match status" value="1"/>
</dbReference>
<dbReference type="Gene3D" id="1.10.530.10">
    <property type="match status" value="1"/>
</dbReference>
<name>A0ABV5FDK3_9FLAO</name>
<feature type="non-terminal residue" evidence="1">
    <location>
        <position position="1"/>
    </location>
</feature>
<reference evidence="1 2" key="1">
    <citation type="submission" date="2024-09" db="EMBL/GenBank/DDBJ databases">
        <authorList>
            <person name="Sun Q."/>
            <person name="Mori K."/>
        </authorList>
    </citation>
    <scope>NUCLEOTIDE SEQUENCE [LARGE SCALE GENOMIC DNA]</scope>
    <source>
        <strain evidence="1 2">CECT 8622</strain>
    </source>
</reference>
<dbReference type="GO" id="GO:0016787">
    <property type="term" value="F:hydrolase activity"/>
    <property type="evidence" value="ECO:0007669"/>
    <property type="project" value="UniProtKB-KW"/>
</dbReference>
<dbReference type="InterPro" id="IPR023346">
    <property type="entry name" value="Lysozyme-like_dom_sf"/>
</dbReference>
<evidence type="ECO:0000313" key="2">
    <source>
        <dbReference type="Proteomes" id="UP001589585"/>
    </source>
</evidence>
<gene>
    <name evidence="1" type="ORF">ACFFU9_12315</name>
</gene>
<comment type="caution">
    <text evidence="1">The sequence shown here is derived from an EMBL/GenBank/DDBJ whole genome shotgun (WGS) entry which is preliminary data.</text>
</comment>
<organism evidence="1 2">
    <name type="scientific">Mariniflexile ostreae</name>
    <dbReference type="NCBI Taxonomy" id="1520892"/>
    <lineage>
        <taxon>Bacteria</taxon>
        <taxon>Pseudomonadati</taxon>
        <taxon>Bacteroidota</taxon>
        <taxon>Flavobacteriia</taxon>
        <taxon>Flavobacteriales</taxon>
        <taxon>Flavobacteriaceae</taxon>
        <taxon>Mariniflexile</taxon>
    </lineage>
</organism>
<dbReference type="CDD" id="cd00736">
    <property type="entry name" value="lambda_lys-like"/>
    <property type="match status" value="1"/>
</dbReference>
<sequence length="446" mass="50804">VKSGAEFPRAYYVANQNKADEADKINSKGNRITALMLKVAKDLTKDKEFEAKNNAVILGEGLEDNSGENKLCECEARVRAYMRMLRIGEDTEGEIGYTRLFGGKDFTKSPHNKDMSDHPQIKVYWYTKKDGTKVYSSAAGAYQVMGYTWGDNNMKIQRKVYGIKDFKPESQDLFCIILFKHARKGMLKLILEGKIEEATEKYGSYEWASLPPGRYGQPNKTMKEALALYDNFLKEELAEKSDLHLKKGFLKKFGISCKCKKLKTRDTCSDCEKEHVDLTDETKWVSQFTLERPDLACWRACNKILLNYGLKDGSGSKDSLIQTVLEENDELVVKKTREGVNYLDEEINNGFPVLVGVDHTLRKNKTKNKDINEKTTDHFVVIVGRGCEKGKVFYRYFEVGTYPVNKELKGINENNKLYLKPDGRIIGKSAGGSKTYTITQVRKNKH</sequence>
<proteinExistence type="predicted"/>
<accession>A0ABV5FDK3</accession>
<dbReference type="RefSeq" id="WP_379861759.1">
    <property type="nucleotide sequence ID" value="NZ_JBHMFC010000079.1"/>
</dbReference>
<protein>
    <submittedName>
        <fullName evidence="1">Glycoside hydrolase family 104 protein</fullName>
    </submittedName>
</protein>
<keyword evidence="2" id="KW-1185">Reference proteome</keyword>
<dbReference type="Proteomes" id="UP001589585">
    <property type="component" value="Unassembled WGS sequence"/>
</dbReference>
<evidence type="ECO:0000313" key="1">
    <source>
        <dbReference type="EMBL" id="MFB9057525.1"/>
    </source>
</evidence>
<dbReference type="EMBL" id="JBHMFC010000079">
    <property type="protein sequence ID" value="MFB9057525.1"/>
    <property type="molecule type" value="Genomic_DNA"/>
</dbReference>
<keyword evidence="1" id="KW-0378">Hydrolase</keyword>